<keyword evidence="1" id="KW-0614">Plasmid</keyword>
<evidence type="ECO:0000313" key="2">
    <source>
        <dbReference type="Proteomes" id="UP000196816"/>
    </source>
</evidence>
<proteinExistence type="predicted"/>
<dbReference type="Proteomes" id="UP000196816">
    <property type="component" value="Plasmid pAP1468-1"/>
</dbReference>
<accession>A0AAC9SV29</accession>
<dbReference type="EMBL" id="CP021923">
    <property type="protein sequence ID" value="ASC07294.1"/>
    <property type="molecule type" value="Genomic_DNA"/>
</dbReference>
<evidence type="ECO:0000313" key="1">
    <source>
        <dbReference type="EMBL" id="ASC07294.1"/>
    </source>
</evidence>
<gene>
    <name evidence="1" type="ORF">S101468_03093</name>
</gene>
<geneLocation type="plasmid" evidence="2">
    <name>pap1468-1</name>
</geneLocation>
<protein>
    <submittedName>
        <fullName evidence="1">Uncharacterized protein</fullName>
    </submittedName>
</protein>
<organism evidence="1 2">
    <name type="scientific">Acetobacter pasteurianus subsp. pasteurianus</name>
    <dbReference type="NCBI Taxonomy" id="481145"/>
    <lineage>
        <taxon>Bacteria</taxon>
        <taxon>Pseudomonadati</taxon>
        <taxon>Pseudomonadota</taxon>
        <taxon>Alphaproteobacteria</taxon>
        <taxon>Acetobacterales</taxon>
        <taxon>Acetobacteraceae</taxon>
        <taxon>Acetobacter</taxon>
    </lineage>
</organism>
<sequence length="54" mass="5663">MQAYIVTKIRSMSGLGGGGCSLSASQDTYSEADPSDILDAVQTRIGGRKQQWAG</sequence>
<dbReference type="AlphaFoldDB" id="A0AAC9SV29"/>
<name>A0AAC9SV29_ACEPA</name>
<reference evidence="1 2" key="1">
    <citation type="submission" date="2017-06" db="EMBL/GenBank/DDBJ databases">
        <title>Genome sequence of Acetobacter pasteurianus subsp. pasteurianus strain SRCM101468.</title>
        <authorList>
            <person name="Cho S.H."/>
        </authorList>
    </citation>
    <scope>NUCLEOTIDE SEQUENCE [LARGE SCALE GENOMIC DNA]</scope>
    <source>
        <strain evidence="1 2">SRCM101468</strain>
        <plasmid evidence="2">pap1468-1</plasmid>
    </source>
</reference>